<proteinExistence type="inferred from homology"/>
<dbReference type="InterPro" id="IPR015414">
    <property type="entry name" value="TMEM64"/>
</dbReference>
<evidence type="ECO:0000313" key="8">
    <source>
        <dbReference type="EMBL" id="MFD1768024.1"/>
    </source>
</evidence>
<accession>A0ABW4MI19</accession>
<feature type="transmembrane region" description="Helical" evidence="6">
    <location>
        <begin position="133"/>
        <end position="155"/>
    </location>
</feature>
<dbReference type="Pfam" id="PF09335">
    <property type="entry name" value="VTT_dom"/>
    <property type="match status" value="1"/>
</dbReference>
<evidence type="ECO:0000313" key="9">
    <source>
        <dbReference type="Proteomes" id="UP001597215"/>
    </source>
</evidence>
<dbReference type="PANTHER" id="PTHR12677">
    <property type="entry name" value="GOLGI APPARATUS MEMBRANE PROTEIN TVP38-RELATED"/>
    <property type="match status" value="1"/>
</dbReference>
<comment type="caution">
    <text evidence="8">The sequence shown here is derived from an EMBL/GenBank/DDBJ whole genome shotgun (WGS) entry which is preliminary data.</text>
</comment>
<dbReference type="EMBL" id="JBHUEL010000012">
    <property type="protein sequence ID" value="MFD1768024.1"/>
    <property type="molecule type" value="Genomic_DNA"/>
</dbReference>
<dbReference type="Proteomes" id="UP001597215">
    <property type="component" value="Unassembled WGS sequence"/>
</dbReference>
<dbReference type="InterPro" id="IPR032816">
    <property type="entry name" value="VTT_dom"/>
</dbReference>
<reference evidence="9" key="1">
    <citation type="journal article" date="2019" name="Int. J. Syst. Evol. Microbiol.">
        <title>The Global Catalogue of Microorganisms (GCM) 10K type strain sequencing project: providing services to taxonomists for standard genome sequencing and annotation.</title>
        <authorList>
            <consortium name="The Broad Institute Genomics Platform"/>
            <consortium name="The Broad Institute Genome Sequencing Center for Infectious Disease"/>
            <person name="Wu L."/>
            <person name="Ma J."/>
        </authorList>
    </citation>
    <scope>NUCLEOTIDE SEQUENCE [LARGE SCALE GENOMIC DNA]</scope>
    <source>
        <strain evidence="9">CGMCC 1.12449</strain>
    </source>
</reference>
<comment type="similarity">
    <text evidence="6">Belongs to the TVP38/TMEM64 family.</text>
</comment>
<keyword evidence="9" id="KW-1185">Reference proteome</keyword>
<feature type="domain" description="VTT" evidence="7">
    <location>
        <begin position="70"/>
        <end position="183"/>
    </location>
</feature>
<keyword evidence="3 6" id="KW-0812">Transmembrane</keyword>
<keyword evidence="2 6" id="KW-1003">Cell membrane</keyword>
<organism evidence="8 9">
    <name type="scientific">Sphingorhabdus buctiana</name>
    <dbReference type="NCBI Taxonomy" id="1508805"/>
    <lineage>
        <taxon>Bacteria</taxon>
        <taxon>Pseudomonadati</taxon>
        <taxon>Pseudomonadota</taxon>
        <taxon>Alphaproteobacteria</taxon>
        <taxon>Sphingomonadales</taxon>
        <taxon>Sphingomonadaceae</taxon>
        <taxon>Sphingorhabdus</taxon>
    </lineage>
</organism>
<evidence type="ECO:0000256" key="3">
    <source>
        <dbReference type="ARBA" id="ARBA00022692"/>
    </source>
</evidence>
<dbReference type="PANTHER" id="PTHR12677:SF59">
    <property type="entry name" value="GOLGI APPARATUS MEMBRANE PROTEIN TVP38-RELATED"/>
    <property type="match status" value="1"/>
</dbReference>
<evidence type="ECO:0000259" key="7">
    <source>
        <dbReference type="Pfam" id="PF09335"/>
    </source>
</evidence>
<feature type="transmembrane region" description="Helical" evidence="6">
    <location>
        <begin position="48"/>
        <end position="66"/>
    </location>
</feature>
<dbReference type="RefSeq" id="WP_381516229.1">
    <property type="nucleotide sequence ID" value="NZ_JBHUEL010000012.1"/>
</dbReference>
<feature type="transmembrane region" description="Helical" evidence="6">
    <location>
        <begin position="199"/>
        <end position="220"/>
    </location>
</feature>
<evidence type="ECO:0000256" key="1">
    <source>
        <dbReference type="ARBA" id="ARBA00004651"/>
    </source>
</evidence>
<evidence type="ECO:0000256" key="5">
    <source>
        <dbReference type="ARBA" id="ARBA00023136"/>
    </source>
</evidence>
<keyword evidence="4 6" id="KW-1133">Transmembrane helix</keyword>
<name>A0ABW4MI19_9SPHN</name>
<keyword evidence="5 6" id="KW-0472">Membrane</keyword>
<feature type="transmembrane region" description="Helical" evidence="6">
    <location>
        <begin position="162"/>
        <end position="179"/>
    </location>
</feature>
<sequence>MNKRIALLVLLAAAIAAYFWFDLGNVLSLENFKQRQADIVAAKDANPLLYIGGFFLIYVIVTALSLPGAAIMSLVAGALFGVVTGTILVSFASTIGATLAFLSARFLLRDWVQSKFGERLKAIDDGIARDGALYLFTIRLIPLFPFFVVNLLMGLTRIKTRTFYWVSQIGMFPATIVFVNAGTQISKIESTAGLLSPTLIGSFVLLGLFPWIARGLVAAVKKVHDR</sequence>
<comment type="subcellular location">
    <subcellularLocation>
        <location evidence="1 6">Cell membrane</location>
        <topology evidence="1 6">Multi-pass membrane protein</topology>
    </subcellularLocation>
</comment>
<feature type="transmembrane region" description="Helical" evidence="6">
    <location>
        <begin position="78"/>
        <end position="102"/>
    </location>
</feature>
<gene>
    <name evidence="8" type="ORF">ACFSAG_14360</name>
</gene>
<evidence type="ECO:0000256" key="4">
    <source>
        <dbReference type="ARBA" id="ARBA00022989"/>
    </source>
</evidence>
<evidence type="ECO:0000256" key="2">
    <source>
        <dbReference type="ARBA" id="ARBA00022475"/>
    </source>
</evidence>
<evidence type="ECO:0000256" key="6">
    <source>
        <dbReference type="RuleBase" id="RU366058"/>
    </source>
</evidence>
<protein>
    <recommendedName>
        <fullName evidence="6">TVP38/TMEM64 family membrane protein</fullName>
    </recommendedName>
</protein>